<dbReference type="InterPro" id="IPR012340">
    <property type="entry name" value="NA-bd_OB-fold"/>
</dbReference>
<dbReference type="Gene3D" id="6.10.30.10">
    <property type="match status" value="1"/>
</dbReference>
<feature type="domain" description="ChsH2 rubredoxin-like zinc ribbon" evidence="2">
    <location>
        <begin position="21"/>
        <end position="56"/>
    </location>
</feature>
<dbReference type="EMBL" id="JBHUKR010000021">
    <property type="protein sequence ID" value="MFD2421406.1"/>
    <property type="molecule type" value="Genomic_DNA"/>
</dbReference>
<protein>
    <submittedName>
        <fullName evidence="3">Zn-ribbon domain-containing OB-fold protein</fullName>
    </submittedName>
</protein>
<accession>A0ABW5G5F1</accession>
<gene>
    <name evidence="3" type="ORF">ACFSXZ_34255</name>
</gene>
<name>A0ABW5G5F1_9PSEU</name>
<keyword evidence="4" id="KW-1185">Reference proteome</keyword>
<sequence length="137" mass="15070">MTGEQLPAPPPTVTPETELFWRATAQGRLLIPRCDDCGTSVWYPRRVCTACGGRNLTWTEATGRGVVYSYTRCHVPAKPYKGIESYFLAYVRLEEGVDVMTNIVGATEVYVGQPVTVVFSPVDETAALPRFTPTTPP</sequence>
<proteinExistence type="predicted"/>
<dbReference type="InterPro" id="IPR052513">
    <property type="entry name" value="Thioester_dehydratase-like"/>
</dbReference>
<organism evidence="3 4">
    <name type="scientific">Amycolatopsis pigmentata</name>
    <dbReference type="NCBI Taxonomy" id="450801"/>
    <lineage>
        <taxon>Bacteria</taxon>
        <taxon>Bacillati</taxon>
        <taxon>Actinomycetota</taxon>
        <taxon>Actinomycetes</taxon>
        <taxon>Pseudonocardiales</taxon>
        <taxon>Pseudonocardiaceae</taxon>
        <taxon>Amycolatopsis</taxon>
    </lineage>
</organism>
<dbReference type="PANTHER" id="PTHR34075:SF5">
    <property type="entry name" value="BLR3430 PROTEIN"/>
    <property type="match status" value="1"/>
</dbReference>
<evidence type="ECO:0000313" key="4">
    <source>
        <dbReference type="Proteomes" id="UP001597417"/>
    </source>
</evidence>
<comment type="caution">
    <text evidence="3">The sequence shown here is derived from an EMBL/GenBank/DDBJ whole genome shotgun (WGS) entry which is preliminary data.</text>
</comment>
<dbReference type="Pfam" id="PF01796">
    <property type="entry name" value="OB_ChsH2_C"/>
    <property type="match status" value="1"/>
</dbReference>
<dbReference type="RefSeq" id="WP_378269949.1">
    <property type="nucleotide sequence ID" value="NZ_JBHUKR010000021.1"/>
</dbReference>
<dbReference type="Pfam" id="PF12172">
    <property type="entry name" value="zf-ChsH2"/>
    <property type="match status" value="1"/>
</dbReference>
<dbReference type="SUPFAM" id="SSF50249">
    <property type="entry name" value="Nucleic acid-binding proteins"/>
    <property type="match status" value="1"/>
</dbReference>
<dbReference type="InterPro" id="IPR022002">
    <property type="entry name" value="ChsH2_Znr"/>
</dbReference>
<dbReference type="PANTHER" id="PTHR34075">
    <property type="entry name" value="BLR3430 PROTEIN"/>
    <property type="match status" value="1"/>
</dbReference>
<evidence type="ECO:0000313" key="3">
    <source>
        <dbReference type="EMBL" id="MFD2421406.1"/>
    </source>
</evidence>
<feature type="domain" description="ChsH2 C-terminal OB-fold" evidence="1">
    <location>
        <begin position="58"/>
        <end position="119"/>
    </location>
</feature>
<dbReference type="InterPro" id="IPR002878">
    <property type="entry name" value="ChsH2_C"/>
</dbReference>
<reference evidence="4" key="1">
    <citation type="journal article" date="2019" name="Int. J. Syst. Evol. Microbiol.">
        <title>The Global Catalogue of Microorganisms (GCM) 10K type strain sequencing project: providing services to taxonomists for standard genome sequencing and annotation.</title>
        <authorList>
            <consortium name="The Broad Institute Genomics Platform"/>
            <consortium name="The Broad Institute Genome Sequencing Center for Infectious Disease"/>
            <person name="Wu L."/>
            <person name="Ma J."/>
        </authorList>
    </citation>
    <scope>NUCLEOTIDE SEQUENCE [LARGE SCALE GENOMIC DNA]</scope>
    <source>
        <strain evidence="4">CGMCC 4.7645</strain>
    </source>
</reference>
<evidence type="ECO:0000259" key="2">
    <source>
        <dbReference type="Pfam" id="PF12172"/>
    </source>
</evidence>
<dbReference type="Proteomes" id="UP001597417">
    <property type="component" value="Unassembled WGS sequence"/>
</dbReference>
<evidence type="ECO:0000259" key="1">
    <source>
        <dbReference type="Pfam" id="PF01796"/>
    </source>
</evidence>